<evidence type="ECO:0000256" key="1">
    <source>
        <dbReference type="SAM" id="Coils"/>
    </source>
</evidence>
<dbReference type="OrthoDB" id="10641122at2759"/>
<evidence type="ECO:0000256" key="2">
    <source>
        <dbReference type="SAM" id="MobiDB-lite"/>
    </source>
</evidence>
<reference evidence="3" key="1">
    <citation type="journal article" date="2020" name="Stud. Mycol.">
        <title>101 Dothideomycetes genomes: a test case for predicting lifestyles and emergence of pathogens.</title>
        <authorList>
            <person name="Haridas S."/>
            <person name="Albert R."/>
            <person name="Binder M."/>
            <person name="Bloem J."/>
            <person name="Labutti K."/>
            <person name="Salamov A."/>
            <person name="Andreopoulos B."/>
            <person name="Baker S."/>
            <person name="Barry K."/>
            <person name="Bills G."/>
            <person name="Bluhm B."/>
            <person name="Cannon C."/>
            <person name="Castanera R."/>
            <person name="Culley D."/>
            <person name="Daum C."/>
            <person name="Ezra D."/>
            <person name="Gonzalez J."/>
            <person name="Henrissat B."/>
            <person name="Kuo A."/>
            <person name="Liang C."/>
            <person name="Lipzen A."/>
            <person name="Lutzoni F."/>
            <person name="Magnuson J."/>
            <person name="Mondo S."/>
            <person name="Nolan M."/>
            <person name="Ohm R."/>
            <person name="Pangilinan J."/>
            <person name="Park H.-J."/>
            <person name="Ramirez L."/>
            <person name="Alfaro M."/>
            <person name="Sun H."/>
            <person name="Tritt A."/>
            <person name="Yoshinaga Y."/>
            <person name="Zwiers L.-H."/>
            <person name="Turgeon B."/>
            <person name="Goodwin S."/>
            <person name="Spatafora J."/>
            <person name="Crous P."/>
            <person name="Grigoriev I."/>
        </authorList>
    </citation>
    <scope>NUCLEOTIDE SEQUENCE</scope>
    <source>
        <strain evidence="3">CBS 690.94</strain>
    </source>
</reference>
<organism evidence="3 4">
    <name type="scientific">Karstenula rhodostoma CBS 690.94</name>
    <dbReference type="NCBI Taxonomy" id="1392251"/>
    <lineage>
        <taxon>Eukaryota</taxon>
        <taxon>Fungi</taxon>
        <taxon>Dikarya</taxon>
        <taxon>Ascomycota</taxon>
        <taxon>Pezizomycotina</taxon>
        <taxon>Dothideomycetes</taxon>
        <taxon>Pleosporomycetidae</taxon>
        <taxon>Pleosporales</taxon>
        <taxon>Massarineae</taxon>
        <taxon>Didymosphaeriaceae</taxon>
        <taxon>Karstenula</taxon>
    </lineage>
</organism>
<feature type="compositionally biased region" description="Basic and acidic residues" evidence="2">
    <location>
        <begin position="190"/>
        <end position="214"/>
    </location>
</feature>
<evidence type="ECO:0000313" key="4">
    <source>
        <dbReference type="Proteomes" id="UP000799764"/>
    </source>
</evidence>
<protein>
    <submittedName>
        <fullName evidence="3">Uncharacterized protein</fullName>
    </submittedName>
</protein>
<gene>
    <name evidence="3" type="ORF">P171DRAFT_33622</name>
</gene>
<name>A0A9P4PI95_9PLEO</name>
<dbReference type="EMBL" id="MU001501">
    <property type="protein sequence ID" value="KAF2444497.1"/>
    <property type="molecule type" value="Genomic_DNA"/>
</dbReference>
<feature type="region of interest" description="Disordered" evidence="2">
    <location>
        <begin position="181"/>
        <end position="245"/>
    </location>
</feature>
<proteinExistence type="predicted"/>
<dbReference type="Proteomes" id="UP000799764">
    <property type="component" value="Unassembled WGS sequence"/>
</dbReference>
<dbReference type="AlphaFoldDB" id="A0A9P4PI95"/>
<comment type="caution">
    <text evidence="3">The sequence shown here is derived from an EMBL/GenBank/DDBJ whole genome shotgun (WGS) entry which is preliminary data.</text>
</comment>
<keyword evidence="1" id="KW-0175">Coiled coil</keyword>
<keyword evidence="4" id="KW-1185">Reference proteome</keyword>
<feature type="coiled-coil region" evidence="1">
    <location>
        <begin position="118"/>
        <end position="145"/>
    </location>
</feature>
<accession>A0A9P4PI95</accession>
<sequence>MRTRRSHPLRVLRTTHAPLSAYNIWKSNGFHRWGGRLISAVEFARRWWTPTKAERIAGRPCSQESSRVIEFLAHQASLLVAVQPVTIGITEPHTVRFSPEDINRWTDKKIAGNNLRLGKKLLQADKRYEEKIKELETELARSQDQRFKSWFLKFTVRFCEKERAKIADDLINLIGKSGSAKAKEPHRKLVREEPRGRKQTETDQKHLGTNEARRVVPVQSKMRSEQLIQSLREEEQKLKKEMKRK</sequence>
<evidence type="ECO:0000313" key="3">
    <source>
        <dbReference type="EMBL" id="KAF2444497.1"/>
    </source>
</evidence>